<organism evidence="1 2">
    <name type="scientific">Novosphingobium colocasiae</name>
    <dbReference type="NCBI Taxonomy" id="1256513"/>
    <lineage>
        <taxon>Bacteria</taxon>
        <taxon>Pseudomonadati</taxon>
        <taxon>Pseudomonadota</taxon>
        <taxon>Alphaproteobacteria</taxon>
        <taxon>Sphingomonadales</taxon>
        <taxon>Sphingomonadaceae</taxon>
        <taxon>Novosphingobium</taxon>
    </lineage>
</organism>
<gene>
    <name evidence="1" type="ORF">GCM10011614_22370</name>
</gene>
<protein>
    <recommendedName>
        <fullName evidence="3">Cytochrome c domain-containing protein</fullName>
    </recommendedName>
</protein>
<evidence type="ECO:0000313" key="1">
    <source>
        <dbReference type="EMBL" id="GGZ07074.1"/>
    </source>
</evidence>
<proteinExistence type="predicted"/>
<dbReference type="RefSeq" id="WP_189621289.1">
    <property type="nucleotide sequence ID" value="NZ_BMZA01000008.1"/>
</dbReference>
<accession>A0A918PGG6</accession>
<comment type="caution">
    <text evidence="1">The sequence shown here is derived from an EMBL/GenBank/DDBJ whole genome shotgun (WGS) entry which is preliminary data.</text>
</comment>
<evidence type="ECO:0008006" key="3">
    <source>
        <dbReference type="Google" id="ProtNLM"/>
    </source>
</evidence>
<sequence>MIACSRCHTGNGVNSVTGQFRRMMGDGKWDPAAIQAYLANMHDAQPFMPPFPGNENDLKLLGGYMLHLQANGAPIAGGQSAGVTVNPTYTAEALKAARSKEIAAKEITR</sequence>
<dbReference type="Proteomes" id="UP000648075">
    <property type="component" value="Unassembled WGS sequence"/>
</dbReference>
<dbReference type="GO" id="GO:0009055">
    <property type="term" value="F:electron transfer activity"/>
    <property type="evidence" value="ECO:0007669"/>
    <property type="project" value="InterPro"/>
</dbReference>
<dbReference type="AlphaFoldDB" id="A0A918PGG6"/>
<dbReference type="InterPro" id="IPR036909">
    <property type="entry name" value="Cyt_c-like_dom_sf"/>
</dbReference>
<dbReference type="SUPFAM" id="SSF46626">
    <property type="entry name" value="Cytochrome c"/>
    <property type="match status" value="1"/>
</dbReference>
<name>A0A918PGG6_9SPHN</name>
<dbReference type="GO" id="GO:0020037">
    <property type="term" value="F:heme binding"/>
    <property type="evidence" value="ECO:0007669"/>
    <property type="project" value="InterPro"/>
</dbReference>
<reference evidence="1" key="1">
    <citation type="journal article" date="2014" name="Int. J. Syst. Evol. Microbiol.">
        <title>Complete genome sequence of Corynebacterium casei LMG S-19264T (=DSM 44701T), isolated from a smear-ripened cheese.</title>
        <authorList>
            <consortium name="US DOE Joint Genome Institute (JGI-PGF)"/>
            <person name="Walter F."/>
            <person name="Albersmeier A."/>
            <person name="Kalinowski J."/>
            <person name="Ruckert C."/>
        </authorList>
    </citation>
    <scope>NUCLEOTIDE SEQUENCE</scope>
    <source>
        <strain evidence="1">KCTC 32255</strain>
    </source>
</reference>
<evidence type="ECO:0000313" key="2">
    <source>
        <dbReference type="Proteomes" id="UP000648075"/>
    </source>
</evidence>
<reference evidence="1" key="2">
    <citation type="submission" date="2020-09" db="EMBL/GenBank/DDBJ databases">
        <authorList>
            <person name="Sun Q."/>
            <person name="Kim S."/>
        </authorList>
    </citation>
    <scope>NUCLEOTIDE SEQUENCE</scope>
    <source>
        <strain evidence="1">KCTC 32255</strain>
    </source>
</reference>
<dbReference type="EMBL" id="BMZA01000008">
    <property type="protein sequence ID" value="GGZ07074.1"/>
    <property type="molecule type" value="Genomic_DNA"/>
</dbReference>
<keyword evidence="2" id="KW-1185">Reference proteome</keyword>